<dbReference type="Proteomes" id="UP001596434">
    <property type="component" value="Unassembled WGS sequence"/>
</dbReference>
<sequence length="177" mass="18826">MLPRRTVLAMAALSGCATGPLLPIPRIDEQPCPPLDLTETRAVCSQTDAAGGIDVSVTPSTVSTAPEALGSVRLLVENGTDAPLRYDTADWRLYRDAGTGWRRREEIRDGPRDVETMPPGGSASWSGIDALFRLGADGRTPAGLYAAVLTVWPDRDGASGESVACVFLFRVSRKVDA</sequence>
<gene>
    <name evidence="1" type="ORF">ACFQKE_04670</name>
</gene>
<proteinExistence type="predicted"/>
<comment type="caution">
    <text evidence="1">The sequence shown here is derived from an EMBL/GenBank/DDBJ whole genome shotgun (WGS) entry which is preliminary data.</text>
</comment>
<dbReference type="RefSeq" id="WP_379702802.1">
    <property type="nucleotide sequence ID" value="NZ_JBHTAT010000001.1"/>
</dbReference>
<dbReference type="EMBL" id="JBHTAT010000001">
    <property type="protein sequence ID" value="MFC7254599.1"/>
    <property type="molecule type" value="Genomic_DNA"/>
</dbReference>
<dbReference type="PROSITE" id="PS51257">
    <property type="entry name" value="PROKAR_LIPOPROTEIN"/>
    <property type="match status" value="1"/>
</dbReference>
<name>A0ABD5ZVP3_9EURY</name>
<reference evidence="1 2" key="1">
    <citation type="journal article" date="2019" name="Int. J. Syst. Evol. Microbiol.">
        <title>The Global Catalogue of Microorganisms (GCM) 10K type strain sequencing project: providing services to taxonomists for standard genome sequencing and annotation.</title>
        <authorList>
            <consortium name="The Broad Institute Genomics Platform"/>
            <consortium name="The Broad Institute Genome Sequencing Center for Infectious Disease"/>
            <person name="Wu L."/>
            <person name="Ma J."/>
        </authorList>
    </citation>
    <scope>NUCLEOTIDE SEQUENCE [LARGE SCALE GENOMIC DNA]</scope>
    <source>
        <strain evidence="1 2">GX21</strain>
    </source>
</reference>
<evidence type="ECO:0008006" key="3">
    <source>
        <dbReference type="Google" id="ProtNLM"/>
    </source>
</evidence>
<evidence type="ECO:0000313" key="2">
    <source>
        <dbReference type="Proteomes" id="UP001596434"/>
    </source>
</evidence>
<protein>
    <recommendedName>
        <fullName evidence="3">Intracellular proteinase inhibitor</fullName>
    </recommendedName>
</protein>
<dbReference type="AlphaFoldDB" id="A0ABD5ZVP3"/>
<organism evidence="1 2">
    <name type="scientific">Haloplanus litoreus</name>
    <dbReference type="NCBI Taxonomy" id="767515"/>
    <lineage>
        <taxon>Archaea</taxon>
        <taxon>Methanobacteriati</taxon>
        <taxon>Methanobacteriota</taxon>
        <taxon>Stenosarchaea group</taxon>
        <taxon>Halobacteria</taxon>
        <taxon>Halobacteriales</taxon>
        <taxon>Haloferacaceae</taxon>
        <taxon>Haloplanus</taxon>
    </lineage>
</organism>
<evidence type="ECO:0000313" key="1">
    <source>
        <dbReference type="EMBL" id="MFC7254599.1"/>
    </source>
</evidence>
<accession>A0ABD5ZVP3</accession>
<keyword evidence="2" id="KW-1185">Reference proteome</keyword>
<dbReference type="GeneID" id="96952918"/>